<organism evidence="1">
    <name type="scientific">Fusarium oxysporum f. sp. conglutinans race 2 54008</name>
    <dbReference type="NCBI Taxonomy" id="1089457"/>
    <lineage>
        <taxon>Eukaryota</taxon>
        <taxon>Fungi</taxon>
        <taxon>Dikarya</taxon>
        <taxon>Ascomycota</taxon>
        <taxon>Pezizomycotina</taxon>
        <taxon>Sordariomycetes</taxon>
        <taxon>Hypocreomycetidae</taxon>
        <taxon>Hypocreales</taxon>
        <taxon>Nectriaceae</taxon>
        <taxon>Fusarium</taxon>
        <taxon>Fusarium oxysporum species complex</taxon>
    </lineage>
</organism>
<reference evidence="1" key="1">
    <citation type="submission" date="2011-11" db="EMBL/GenBank/DDBJ databases">
        <title>The Genome Sequence of Fusarium oxysporum PHW808.</title>
        <authorList>
            <consortium name="The Broad Institute Genome Sequencing Platform"/>
            <person name="Ma L.-J."/>
            <person name="Gale L.R."/>
            <person name="Schwartz D.C."/>
            <person name="Zhou S."/>
            <person name="Corby-Kistler H."/>
            <person name="Young S.K."/>
            <person name="Zeng Q."/>
            <person name="Gargeya S."/>
            <person name="Fitzgerald M."/>
            <person name="Haas B."/>
            <person name="Abouelleil A."/>
            <person name="Alvarado L."/>
            <person name="Arachchi H.M."/>
            <person name="Berlin A."/>
            <person name="Brown A."/>
            <person name="Chapman S.B."/>
            <person name="Chen Z."/>
            <person name="Dunbar C."/>
            <person name="Freedman E."/>
            <person name="Gearin G."/>
            <person name="Goldberg J."/>
            <person name="Griggs A."/>
            <person name="Gujja S."/>
            <person name="Heiman D."/>
            <person name="Howarth C."/>
            <person name="Larson L."/>
            <person name="Lui A."/>
            <person name="MacDonald P.J.P."/>
            <person name="Montmayeur A."/>
            <person name="Murphy C."/>
            <person name="Neiman D."/>
            <person name="Pearson M."/>
            <person name="Priest M."/>
            <person name="Roberts A."/>
            <person name="Saif S."/>
            <person name="Shea T."/>
            <person name="Shenoy N."/>
            <person name="Sisk P."/>
            <person name="Stolte C."/>
            <person name="Sykes S."/>
            <person name="Wortman J."/>
            <person name="Nusbaum C."/>
            <person name="Birren B."/>
        </authorList>
    </citation>
    <scope>NUCLEOTIDE SEQUENCE [LARGE SCALE GENOMIC DNA]</scope>
    <source>
        <strain evidence="1">54008</strain>
    </source>
</reference>
<proteinExistence type="predicted"/>
<dbReference type="EMBL" id="JH658818">
    <property type="protein sequence ID" value="EXL82565.1"/>
    <property type="molecule type" value="Genomic_DNA"/>
</dbReference>
<reference evidence="1" key="2">
    <citation type="submission" date="2012-05" db="EMBL/GenBank/DDBJ databases">
        <title>The Genome Annotation of Fusarium oxysporum PHW808.</title>
        <authorList>
            <consortium name="The Broad Institute Genomics Platform"/>
            <person name="Ma L.-J."/>
            <person name="Corby-Kistler H."/>
            <person name="Broz K."/>
            <person name="Gale L.R."/>
            <person name="Jonkers W."/>
            <person name="O'Donnell K."/>
            <person name="Ploetz R."/>
            <person name="Steinberg C."/>
            <person name="Schwartz D.C."/>
            <person name="VanEtten H."/>
            <person name="Zhou S."/>
            <person name="Young S.K."/>
            <person name="Zeng Q."/>
            <person name="Gargeya S."/>
            <person name="Fitzgerald M."/>
            <person name="Abouelleil A."/>
            <person name="Alvarado L."/>
            <person name="Chapman S.B."/>
            <person name="Gainer-Dewar J."/>
            <person name="Goldberg J."/>
            <person name="Griggs A."/>
            <person name="Gujja S."/>
            <person name="Hansen M."/>
            <person name="Howarth C."/>
            <person name="Imamovic A."/>
            <person name="Ireland A."/>
            <person name="Larimer J."/>
            <person name="McCowan C."/>
            <person name="Murphy C."/>
            <person name="Pearson M."/>
            <person name="Poon T.W."/>
            <person name="Priest M."/>
            <person name="Roberts A."/>
            <person name="Saif S."/>
            <person name="Shea T."/>
            <person name="Sykes S."/>
            <person name="Wortman J."/>
            <person name="Nusbaum C."/>
            <person name="Birren B."/>
        </authorList>
    </citation>
    <scope>NUCLEOTIDE SEQUENCE</scope>
    <source>
        <strain evidence="1">54008</strain>
    </source>
</reference>
<dbReference type="HOGENOM" id="CLU_3377130_0_0_1"/>
<evidence type="ECO:0000313" key="1">
    <source>
        <dbReference type="EMBL" id="EXL82565.1"/>
    </source>
</evidence>
<protein>
    <submittedName>
        <fullName evidence="1">Uncharacterized protein</fullName>
    </submittedName>
</protein>
<dbReference type="AlphaFoldDB" id="X0IF76"/>
<accession>X0IF76</accession>
<name>X0IF76_FUSOX</name>
<sequence length="34" mass="3550">MSGKVGPLSANPEPDLEGMFIMQQRSSEANSSGP</sequence>
<dbReference type="Proteomes" id="UP000030676">
    <property type="component" value="Unassembled WGS sequence"/>
</dbReference>
<gene>
    <name evidence="1" type="ORF">FOPG_04405</name>
</gene>